<accession>A0AAE0GXC9</accession>
<protein>
    <submittedName>
        <fullName evidence="1">Uncharacterized protein</fullName>
    </submittedName>
</protein>
<sequence>MTDAASLVTHVEIGFHVDTLVPTRWRLEARGYASATWHTLHEQRYEDGAVAHAVVRVESRVSEVRLTVTDRTVAPRYNLTLFKAVGCECEADGQSLQRLAVSAPRWITSDARTVDAHDASVLAGETESAQEVAVVGANPLALDGDAVGLQLDAYVTGDGVLRALLFPDGPREMSVAAPPVYGVGVIYTATDGIMAIAYDLDHASATPVVLADPTSNAVPGRRVRLHVDRADGTVRVLRNTEVQGEQSDAYYVAHVFDTYFSPLRHTQQVRYGLLMTPAAGIVAEHTREVHESRSCEATRALGSAFHVTDTQSTYECGNFRRLSLRDDGAEVMCVHFEHTLSRHGAWSTDELSARCEELDSSLLYAPDLDAVDIERFADELRSAFRVSFHQSANTDSSHPLYQNILAMLSASEVSAVDIAELQLVLGDVAYDDETPPTLPLMPVDAAWDAVGAAWVSSNPAFTKLLRDQPTLWYHDANATKTHDCVAMELHGDAAPNADAMWYANVSGSDDRKVVLRAQPCDARYTHAACARPARVDAPPPPQAPSGPVPLVPRFGAARDLNDAPLQLVSYTDDLDLFSGDGVAIGTIGIGGVAEVDASIDYVYADRPVTVVAPQDAVLLHAQASVLGCLTRLGDGESLTLRLIAHEGVDVPYAVFGESGVLLHQGVVPDANAMISIDVTNPEHDLRFAFIRWV</sequence>
<evidence type="ECO:0000313" key="1">
    <source>
        <dbReference type="EMBL" id="KAK3285945.1"/>
    </source>
</evidence>
<comment type="caution">
    <text evidence="1">The sequence shown here is derived from an EMBL/GenBank/DDBJ whole genome shotgun (WGS) entry which is preliminary data.</text>
</comment>
<dbReference type="Proteomes" id="UP001190700">
    <property type="component" value="Unassembled WGS sequence"/>
</dbReference>
<evidence type="ECO:0000313" key="2">
    <source>
        <dbReference type="Proteomes" id="UP001190700"/>
    </source>
</evidence>
<reference evidence="1 2" key="1">
    <citation type="journal article" date="2015" name="Genome Biol. Evol.">
        <title>Comparative Genomics of a Bacterivorous Green Alga Reveals Evolutionary Causalities and Consequences of Phago-Mixotrophic Mode of Nutrition.</title>
        <authorList>
            <person name="Burns J.A."/>
            <person name="Paasch A."/>
            <person name="Narechania A."/>
            <person name="Kim E."/>
        </authorList>
    </citation>
    <scope>NUCLEOTIDE SEQUENCE [LARGE SCALE GENOMIC DNA]</scope>
    <source>
        <strain evidence="1 2">PLY_AMNH</strain>
    </source>
</reference>
<dbReference type="EMBL" id="LGRX02001549">
    <property type="protein sequence ID" value="KAK3285945.1"/>
    <property type="molecule type" value="Genomic_DNA"/>
</dbReference>
<proteinExistence type="predicted"/>
<organism evidence="1 2">
    <name type="scientific">Cymbomonas tetramitiformis</name>
    <dbReference type="NCBI Taxonomy" id="36881"/>
    <lineage>
        <taxon>Eukaryota</taxon>
        <taxon>Viridiplantae</taxon>
        <taxon>Chlorophyta</taxon>
        <taxon>Pyramimonadophyceae</taxon>
        <taxon>Pyramimonadales</taxon>
        <taxon>Pyramimonadaceae</taxon>
        <taxon>Cymbomonas</taxon>
    </lineage>
</organism>
<keyword evidence="2" id="KW-1185">Reference proteome</keyword>
<name>A0AAE0GXC9_9CHLO</name>
<gene>
    <name evidence="1" type="ORF">CYMTET_6465</name>
</gene>
<dbReference type="AlphaFoldDB" id="A0AAE0GXC9"/>